<keyword evidence="4" id="KW-1185">Reference proteome</keyword>
<reference evidence="3 4" key="1">
    <citation type="journal article" date="2008" name="Int. J. Syst. Evol. Microbiol.">
        <title>Description of Roseateles aquatilis sp. nov. and Roseateles terrae sp. nov., in the class Betaproteobacteria, and emended description of the genus Roseateles.</title>
        <authorList>
            <person name="Gomila M."/>
            <person name="Bowien B."/>
            <person name="Falsen E."/>
            <person name="Moore E.R."/>
            <person name="Lalucat J."/>
        </authorList>
    </citation>
    <scope>NUCLEOTIDE SEQUENCE [LARGE SCALE GENOMIC DNA]</scope>
    <source>
        <strain evidence="3 4">CCUG 48205</strain>
    </source>
</reference>
<dbReference type="InterPro" id="IPR025117">
    <property type="entry name" value="DUF4037"/>
</dbReference>
<dbReference type="GO" id="GO:0016779">
    <property type="term" value="F:nucleotidyltransferase activity"/>
    <property type="evidence" value="ECO:0007669"/>
    <property type="project" value="InterPro"/>
</dbReference>
<accession>A0A246JDI2</accession>
<evidence type="ECO:0000313" key="3">
    <source>
        <dbReference type="EMBL" id="OWQ90659.1"/>
    </source>
</evidence>
<gene>
    <name evidence="3" type="ORF">CDN99_10705</name>
</gene>
<dbReference type="Pfam" id="PF13228">
    <property type="entry name" value="DUF4037"/>
    <property type="match status" value="1"/>
</dbReference>
<dbReference type="CDD" id="cd05403">
    <property type="entry name" value="NT_KNTase_like"/>
    <property type="match status" value="1"/>
</dbReference>
<organism evidence="3 4">
    <name type="scientific">Roseateles aquatilis</name>
    <dbReference type="NCBI Taxonomy" id="431061"/>
    <lineage>
        <taxon>Bacteria</taxon>
        <taxon>Pseudomonadati</taxon>
        <taxon>Pseudomonadota</taxon>
        <taxon>Betaproteobacteria</taxon>
        <taxon>Burkholderiales</taxon>
        <taxon>Sphaerotilaceae</taxon>
        <taxon>Roseateles</taxon>
    </lineage>
</organism>
<feature type="domain" description="DUF4037" evidence="2">
    <location>
        <begin position="101"/>
        <end position="187"/>
    </location>
</feature>
<dbReference type="Gene3D" id="3.30.460.10">
    <property type="entry name" value="Beta Polymerase, domain 2"/>
    <property type="match status" value="1"/>
</dbReference>
<dbReference type="EMBL" id="NIOF01000004">
    <property type="protein sequence ID" value="OWQ90659.1"/>
    <property type="molecule type" value="Genomic_DNA"/>
</dbReference>
<comment type="caution">
    <text evidence="3">The sequence shown here is derived from an EMBL/GenBank/DDBJ whole genome shotgun (WGS) entry which is preliminary data.</text>
</comment>
<feature type="domain" description="Polymerase nucleotidyl transferase" evidence="1">
    <location>
        <begin position="21"/>
        <end position="67"/>
    </location>
</feature>
<dbReference type="RefSeq" id="WP_088384866.1">
    <property type="nucleotide sequence ID" value="NZ_NIOF01000004.1"/>
</dbReference>
<dbReference type="AlphaFoldDB" id="A0A246JDI2"/>
<dbReference type="SUPFAM" id="SSF81301">
    <property type="entry name" value="Nucleotidyltransferase"/>
    <property type="match status" value="1"/>
</dbReference>
<dbReference type="InterPro" id="IPR002934">
    <property type="entry name" value="Polymerase_NTP_transf_dom"/>
</dbReference>
<evidence type="ECO:0008006" key="5">
    <source>
        <dbReference type="Google" id="ProtNLM"/>
    </source>
</evidence>
<evidence type="ECO:0000259" key="1">
    <source>
        <dbReference type="Pfam" id="PF01909"/>
    </source>
</evidence>
<evidence type="ECO:0000259" key="2">
    <source>
        <dbReference type="Pfam" id="PF13228"/>
    </source>
</evidence>
<evidence type="ECO:0000313" key="4">
    <source>
        <dbReference type="Proteomes" id="UP000197468"/>
    </source>
</evidence>
<proteinExistence type="predicted"/>
<sequence length="263" mass="29681">MTTPDGRAIEQRVADARDWVRPFVESAGVIGAFLHGSSTRPYGDDDSDADLCVVVEPEAPRMDPEFAFQRLWKDGRKVADLKFVSIAELGAPQVDLEHYRAVHARILFDRDGQLASLLARVAKVPHVMATDRLKVHYFEVTFVIGKIQSALRRHQREAVTLLRTQLVLAAARLLFLQRGTWPPPTTWIFHELALVGVPSDLIAALRDVLDVADPRRLRVLRGALDGHLIERGATFVDNPVLLLDWLFESPEGRRAQMNWRSAW</sequence>
<dbReference type="Proteomes" id="UP000197468">
    <property type="component" value="Unassembled WGS sequence"/>
</dbReference>
<dbReference type="InterPro" id="IPR043519">
    <property type="entry name" value="NT_sf"/>
</dbReference>
<dbReference type="Pfam" id="PF01909">
    <property type="entry name" value="NTP_transf_2"/>
    <property type="match status" value="1"/>
</dbReference>
<protein>
    <recommendedName>
        <fullName evidence="5">Polymerase nucleotidyl transferase domain-containing protein</fullName>
    </recommendedName>
</protein>
<name>A0A246JDI2_9BURK</name>
<dbReference type="OrthoDB" id="2525702at2"/>